<keyword evidence="4" id="KW-1185">Reference proteome</keyword>
<organism evidence="3 4">
    <name type="scientific">Byssothecium circinans</name>
    <dbReference type="NCBI Taxonomy" id="147558"/>
    <lineage>
        <taxon>Eukaryota</taxon>
        <taxon>Fungi</taxon>
        <taxon>Dikarya</taxon>
        <taxon>Ascomycota</taxon>
        <taxon>Pezizomycotina</taxon>
        <taxon>Dothideomycetes</taxon>
        <taxon>Pleosporomycetidae</taxon>
        <taxon>Pleosporales</taxon>
        <taxon>Massarineae</taxon>
        <taxon>Massarinaceae</taxon>
        <taxon>Byssothecium</taxon>
    </lineage>
</organism>
<evidence type="ECO:0000313" key="3">
    <source>
        <dbReference type="EMBL" id="KAF1957235.1"/>
    </source>
</evidence>
<sequence length="154" mass="17667">MIRALSVTDKAALQTALRFPEIEERQVAIKDAYEATCEWFLQSADYCRWRNPSEKMNGKNAFLQINGDTGTGKSTLMKFAFTQHRARYREHHAIAYFPTSRGTEAENTAKGAYRALLVQVLEGMETIPCGPYVLEQWLRREKTTWDTSALKELL</sequence>
<gene>
    <name evidence="3" type="ORF">CC80DRAFT_492027</name>
</gene>
<evidence type="ECO:0000256" key="1">
    <source>
        <dbReference type="ARBA" id="ARBA00022737"/>
    </source>
</evidence>
<dbReference type="Pfam" id="PF24883">
    <property type="entry name" value="NPHP3_N"/>
    <property type="match status" value="1"/>
</dbReference>
<dbReference type="AlphaFoldDB" id="A0A6A5TX60"/>
<dbReference type="PANTHER" id="PTHR10039:SF5">
    <property type="entry name" value="NACHT DOMAIN-CONTAINING PROTEIN"/>
    <property type="match status" value="1"/>
</dbReference>
<name>A0A6A5TX60_9PLEO</name>
<evidence type="ECO:0000259" key="2">
    <source>
        <dbReference type="Pfam" id="PF24883"/>
    </source>
</evidence>
<keyword evidence="1" id="KW-0677">Repeat</keyword>
<feature type="domain" description="Nephrocystin 3-like N-terminal" evidence="2">
    <location>
        <begin position="36"/>
        <end position="128"/>
    </location>
</feature>
<evidence type="ECO:0000313" key="4">
    <source>
        <dbReference type="Proteomes" id="UP000800035"/>
    </source>
</evidence>
<dbReference type="Proteomes" id="UP000800035">
    <property type="component" value="Unassembled WGS sequence"/>
</dbReference>
<accession>A0A6A5TX60</accession>
<protein>
    <recommendedName>
        <fullName evidence="2">Nephrocystin 3-like N-terminal domain-containing protein</fullName>
    </recommendedName>
</protein>
<reference evidence="3" key="1">
    <citation type="journal article" date="2020" name="Stud. Mycol.">
        <title>101 Dothideomycetes genomes: a test case for predicting lifestyles and emergence of pathogens.</title>
        <authorList>
            <person name="Haridas S."/>
            <person name="Albert R."/>
            <person name="Binder M."/>
            <person name="Bloem J."/>
            <person name="Labutti K."/>
            <person name="Salamov A."/>
            <person name="Andreopoulos B."/>
            <person name="Baker S."/>
            <person name="Barry K."/>
            <person name="Bills G."/>
            <person name="Bluhm B."/>
            <person name="Cannon C."/>
            <person name="Castanera R."/>
            <person name="Culley D."/>
            <person name="Daum C."/>
            <person name="Ezra D."/>
            <person name="Gonzalez J."/>
            <person name="Henrissat B."/>
            <person name="Kuo A."/>
            <person name="Liang C."/>
            <person name="Lipzen A."/>
            <person name="Lutzoni F."/>
            <person name="Magnuson J."/>
            <person name="Mondo S."/>
            <person name="Nolan M."/>
            <person name="Ohm R."/>
            <person name="Pangilinan J."/>
            <person name="Park H.-J."/>
            <person name="Ramirez L."/>
            <person name="Alfaro M."/>
            <person name="Sun H."/>
            <person name="Tritt A."/>
            <person name="Yoshinaga Y."/>
            <person name="Zwiers L.-H."/>
            <person name="Turgeon B."/>
            <person name="Goodwin S."/>
            <person name="Spatafora J."/>
            <person name="Crous P."/>
            <person name="Grigoriev I."/>
        </authorList>
    </citation>
    <scope>NUCLEOTIDE SEQUENCE</scope>
    <source>
        <strain evidence="3">CBS 675.92</strain>
    </source>
</reference>
<dbReference type="EMBL" id="ML976990">
    <property type="protein sequence ID" value="KAF1957235.1"/>
    <property type="molecule type" value="Genomic_DNA"/>
</dbReference>
<proteinExistence type="predicted"/>
<dbReference type="OrthoDB" id="194358at2759"/>
<dbReference type="PANTHER" id="PTHR10039">
    <property type="entry name" value="AMELOGENIN"/>
    <property type="match status" value="1"/>
</dbReference>
<dbReference type="InterPro" id="IPR056884">
    <property type="entry name" value="NPHP3-like_N"/>
</dbReference>